<evidence type="ECO:0008006" key="3">
    <source>
        <dbReference type="Google" id="ProtNLM"/>
    </source>
</evidence>
<dbReference type="Proteomes" id="UP001293593">
    <property type="component" value="Unassembled WGS sequence"/>
</dbReference>
<sequence length="131" mass="15088">MSHILENQETDVVSLSSVESKHRVMADTLSELIWLRWMAKELGAEQSSATTLYCDNQAALHITKNPFFHEQMKHVGMDCYFVTEWVQSKEIEPTKIWTKEQLINVFTEVLGKAQFKYFISKLGIVNPPVPT</sequence>
<dbReference type="AlphaFoldDB" id="A0AAE1MJ60"/>
<dbReference type="PANTHER" id="PTHR11439:SF513">
    <property type="entry name" value="RNA-DIRECTED DNA POLYMERASE"/>
    <property type="match status" value="1"/>
</dbReference>
<dbReference type="CDD" id="cd09272">
    <property type="entry name" value="RNase_HI_RT_Ty1"/>
    <property type="match status" value="1"/>
</dbReference>
<name>A0AAE1MJ60_9FABA</name>
<keyword evidence="2" id="KW-1185">Reference proteome</keyword>
<dbReference type="EMBL" id="JAWXYG010000009">
    <property type="protein sequence ID" value="KAK4263768.1"/>
    <property type="molecule type" value="Genomic_DNA"/>
</dbReference>
<organism evidence="1 2">
    <name type="scientific">Acacia crassicarpa</name>
    <name type="common">northern wattle</name>
    <dbReference type="NCBI Taxonomy" id="499986"/>
    <lineage>
        <taxon>Eukaryota</taxon>
        <taxon>Viridiplantae</taxon>
        <taxon>Streptophyta</taxon>
        <taxon>Embryophyta</taxon>
        <taxon>Tracheophyta</taxon>
        <taxon>Spermatophyta</taxon>
        <taxon>Magnoliopsida</taxon>
        <taxon>eudicotyledons</taxon>
        <taxon>Gunneridae</taxon>
        <taxon>Pentapetalae</taxon>
        <taxon>rosids</taxon>
        <taxon>fabids</taxon>
        <taxon>Fabales</taxon>
        <taxon>Fabaceae</taxon>
        <taxon>Caesalpinioideae</taxon>
        <taxon>mimosoid clade</taxon>
        <taxon>Acacieae</taxon>
        <taxon>Acacia</taxon>
    </lineage>
</organism>
<evidence type="ECO:0000313" key="2">
    <source>
        <dbReference type="Proteomes" id="UP001293593"/>
    </source>
</evidence>
<reference evidence="1" key="1">
    <citation type="submission" date="2023-10" db="EMBL/GenBank/DDBJ databases">
        <title>Chromosome-level genome of the transformable northern wattle, Acacia crassicarpa.</title>
        <authorList>
            <person name="Massaro I."/>
            <person name="Sinha N.R."/>
            <person name="Poethig S."/>
            <person name="Leichty A.R."/>
        </authorList>
    </citation>
    <scope>NUCLEOTIDE SEQUENCE</scope>
    <source>
        <strain evidence="1">Acra3RX</strain>
        <tissue evidence="1">Leaf</tissue>
    </source>
</reference>
<dbReference type="PANTHER" id="PTHR11439">
    <property type="entry name" value="GAG-POL-RELATED RETROTRANSPOSON"/>
    <property type="match status" value="1"/>
</dbReference>
<comment type="caution">
    <text evidence="1">The sequence shown here is derived from an EMBL/GenBank/DDBJ whole genome shotgun (WGS) entry which is preliminary data.</text>
</comment>
<accession>A0AAE1MJ60</accession>
<protein>
    <recommendedName>
        <fullName evidence="3">Copia protein</fullName>
    </recommendedName>
</protein>
<proteinExistence type="predicted"/>
<gene>
    <name evidence="1" type="ORF">QN277_029141</name>
</gene>
<evidence type="ECO:0000313" key="1">
    <source>
        <dbReference type="EMBL" id="KAK4263768.1"/>
    </source>
</evidence>